<feature type="domain" description="Clp1 P-loop" evidence="10">
    <location>
        <begin position="260"/>
        <end position="463"/>
    </location>
</feature>
<proteinExistence type="inferred from homology"/>
<sequence length="691" mass="75540">MISSEPAVSAVSALSARKSINASASSPTLIQDEVVSAGPSRLLDSTAIHSADGPAERPRKKRKRGGISKKNGGQVAAGGQTQAISTEDDNDGDALVVETLNENKSPEIENGETLAIVGQYDIWVRKGAISISGAVLRASSKLHRVYAPTTHAIPVIRPSLDPYGSGPQSSEITFLSCGSGLRSLKRISTIFGRMWNASSPAAAEDISRPLQPSFINLRATVDDAYNRPLRPLEQPKDWSLHLSRTVGQAQHSAAKVLICGPRGSGKSTFCRLLSNSFISLAQRFQSEGQSSEHDLYLIDLDPGQPEFSPPGDISLIQISSPNLGVPYSHPRLSPDGEIRCIRSHHIGSATPKDDPKHYLECALNLLDVYDRLIKDRRAARLVVNSFGWIQGTGLQLLQQLIQASSLSQVLYLSTTGPDEVSNALASASEKTMAAYHKIESQPFLDGTRMASQLRAMQAQSYFHLVEPEVSNLRWDCRPLTETEPLIVPYSGPKQAIAGVMVLGEERNADLLPAILDGSIVGLLLVEADGLFERSDSVDHETSESAEGGELLDRRRILGLNPKQSRSIGQALVQSIDIETQCFHLLTPVPSTELQLLHKEGREIVLVRGQLDTPTWAYKEALEWEKERGRQGLKEERDAVIDAAQGDLSREEEDMQYWAARQPWVSVVDGKTGLTGKARRIRRDIKYRNQQG</sequence>
<keyword evidence="5" id="KW-0808">Transferase</keyword>
<dbReference type="EMBL" id="JAPUFD010000001">
    <property type="protein sequence ID" value="MDI1484896.1"/>
    <property type="molecule type" value="Genomic_DNA"/>
</dbReference>
<dbReference type="PANTHER" id="PTHR12755:SF3">
    <property type="entry name" value="POLYNUCLEOTIDE 5'-HYDROXYL-KINASE NOL9"/>
    <property type="match status" value="1"/>
</dbReference>
<evidence type="ECO:0000256" key="4">
    <source>
        <dbReference type="ARBA" id="ARBA00019824"/>
    </source>
</evidence>
<evidence type="ECO:0000256" key="7">
    <source>
        <dbReference type="ARBA" id="ARBA00022777"/>
    </source>
</evidence>
<dbReference type="GO" id="GO:0051731">
    <property type="term" value="F:polynucleotide 5'-hydroxyl-kinase activity"/>
    <property type="evidence" value="ECO:0007669"/>
    <property type="project" value="InterPro"/>
</dbReference>
<evidence type="ECO:0000256" key="5">
    <source>
        <dbReference type="ARBA" id="ARBA00022679"/>
    </source>
</evidence>
<gene>
    <name evidence="11" type="primary">GRC3</name>
    <name evidence="11" type="ORF">OHK93_000030</name>
</gene>
<evidence type="ECO:0000256" key="2">
    <source>
        <dbReference type="ARBA" id="ARBA00011003"/>
    </source>
</evidence>
<evidence type="ECO:0000256" key="6">
    <source>
        <dbReference type="ARBA" id="ARBA00022741"/>
    </source>
</evidence>
<evidence type="ECO:0000256" key="8">
    <source>
        <dbReference type="ARBA" id="ARBA00022840"/>
    </source>
</evidence>
<keyword evidence="7" id="KW-0418">Kinase</keyword>
<keyword evidence="12" id="KW-1185">Reference proteome</keyword>
<feature type="compositionally biased region" description="Basic residues" evidence="9">
    <location>
        <begin position="58"/>
        <end position="67"/>
    </location>
</feature>
<protein>
    <recommendedName>
        <fullName evidence="4">Polynucleotide 5'-hydroxyl-kinase GRC3</fullName>
    </recommendedName>
    <alternativeName>
        <fullName evidence="3">Polynucleotide 5'-hydroxyl-kinase grc3</fullName>
    </alternativeName>
</protein>
<dbReference type="Proteomes" id="UP001161017">
    <property type="component" value="Unassembled WGS sequence"/>
</dbReference>
<dbReference type="Gene3D" id="3.40.50.300">
    <property type="entry name" value="P-loop containing nucleotide triphosphate hydrolases"/>
    <property type="match status" value="1"/>
</dbReference>
<dbReference type="PANTHER" id="PTHR12755">
    <property type="entry name" value="CLEAVAGE/POLYADENYLATION FACTOR IA SUBUNIT CLP1P"/>
    <property type="match status" value="1"/>
</dbReference>
<dbReference type="InterPro" id="IPR045116">
    <property type="entry name" value="Clp1/Grc3"/>
</dbReference>
<comment type="similarity">
    <text evidence="2">Belongs to the Clp1 family. NOL9/GRC3 subfamily.</text>
</comment>
<feature type="region of interest" description="Disordered" evidence="9">
    <location>
        <begin position="41"/>
        <end position="90"/>
    </location>
</feature>
<dbReference type="AlphaFoldDB" id="A0AA43QE45"/>
<organism evidence="11 12">
    <name type="scientific">Ramalina farinacea</name>
    <dbReference type="NCBI Taxonomy" id="258253"/>
    <lineage>
        <taxon>Eukaryota</taxon>
        <taxon>Fungi</taxon>
        <taxon>Dikarya</taxon>
        <taxon>Ascomycota</taxon>
        <taxon>Pezizomycotina</taxon>
        <taxon>Lecanoromycetes</taxon>
        <taxon>OSLEUM clade</taxon>
        <taxon>Lecanoromycetidae</taxon>
        <taxon>Lecanorales</taxon>
        <taxon>Lecanorineae</taxon>
        <taxon>Ramalinaceae</taxon>
        <taxon>Ramalina</taxon>
    </lineage>
</organism>
<evidence type="ECO:0000313" key="11">
    <source>
        <dbReference type="EMBL" id="MDI1484896.1"/>
    </source>
</evidence>
<dbReference type="GO" id="GO:0005524">
    <property type="term" value="F:ATP binding"/>
    <property type="evidence" value="ECO:0007669"/>
    <property type="project" value="UniProtKB-KW"/>
</dbReference>
<dbReference type="GO" id="GO:0005634">
    <property type="term" value="C:nucleus"/>
    <property type="evidence" value="ECO:0007669"/>
    <property type="project" value="TreeGrafter"/>
</dbReference>
<comment type="function">
    <text evidence="1">Polynucleotide 5'-kinase involved in rRNA processing.</text>
</comment>
<dbReference type="GO" id="GO:0000448">
    <property type="term" value="P:cleavage in ITS2 between 5.8S rRNA and LSU-rRNA of tricistronic rRNA transcript (SSU-rRNA, 5.8S rRNA, LSU-rRNA)"/>
    <property type="evidence" value="ECO:0007669"/>
    <property type="project" value="TreeGrafter"/>
</dbReference>
<keyword evidence="6" id="KW-0547">Nucleotide-binding</keyword>
<feature type="compositionally biased region" description="Low complexity" evidence="9">
    <location>
        <begin position="68"/>
        <end position="83"/>
    </location>
</feature>
<keyword evidence="8" id="KW-0067">ATP-binding</keyword>
<dbReference type="Pfam" id="PF16575">
    <property type="entry name" value="CLP1_P"/>
    <property type="match status" value="1"/>
</dbReference>
<evidence type="ECO:0000256" key="1">
    <source>
        <dbReference type="ARBA" id="ARBA00003798"/>
    </source>
</evidence>
<evidence type="ECO:0000256" key="9">
    <source>
        <dbReference type="SAM" id="MobiDB-lite"/>
    </source>
</evidence>
<dbReference type="InterPro" id="IPR032319">
    <property type="entry name" value="CLP1_P"/>
</dbReference>
<evidence type="ECO:0000256" key="3">
    <source>
        <dbReference type="ARBA" id="ARBA00018706"/>
    </source>
</evidence>
<comment type="caution">
    <text evidence="11">The sequence shown here is derived from an EMBL/GenBank/DDBJ whole genome shotgun (WGS) entry which is preliminary data.</text>
</comment>
<accession>A0AA43QE45</accession>
<evidence type="ECO:0000259" key="10">
    <source>
        <dbReference type="Pfam" id="PF16575"/>
    </source>
</evidence>
<dbReference type="InterPro" id="IPR027417">
    <property type="entry name" value="P-loop_NTPase"/>
</dbReference>
<name>A0AA43QE45_9LECA</name>
<evidence type="ECO:0000313" key="12">
    <source>
        <dbReference type="Proteomes" id="UP001161017"/>
    </source>
</evidence>
<reference evidence="11" key="1">
    <citation type="journal article" date="2023" name="Genome Biol. Evol.">
        <title>First Whole Genome Sequence and Flow Cytometry Genome Size Data for the Lichen-Forming Fungus Ramalina farinacea (Ascomycota).</title>
        <authorList>
            <person name="Llewellyn T."/>
            <person name="Mian S."/>
            <person name="Hill R."/>
            <person name="Leitch I.J."/>
            <person name="Gaya E."/>
        </authorList>
    </citation>
    <scope>NUCLEOTIDE SEQUENCE</scope>
    <source>
        <strain evidence="11">LIQ254RAFAR</strain>
    </source>
</reference>